<dbReference type="Gene3D" id="2.40.160.20">
    <property type="match status" value="1"/>
</dbReference>
<comment type="similarity">
    <text evidence="1">Belongs to the UPF0311 family.</text>
</comment>
<dbReference type="AlphaFoldDB" id="A0A562QEC2"/>
<protein>
    <recommendedName>
        <fullName evidence="1">UPF0311 protein IQ22_01955</fullName>
    </recommendedName>
</protein>
<proteinExistence type="inferred from homology"/>
<evidence type="ECO:0000313" key="3">
    <source>
        <dbReference type="EMBL" id="TWI55043.1"/>
    </source>
</evidence>
<sequence length="173" mass="19261">MIRRQKHHRFALLGLLNAVLMASLHAVAQAATEEAPKTELVYEATVEIAETLSLGKGPLGERRMVPITGGRFNGAGLRGKVLPGGADRQLIRADGVRQLDALYEMRTTDGVILTVRNRVLIHELDAERYAFSHVDITAPSGKYEWLNRYVYVGTLTSLKPQRNAVLIKVYRLK</sequence>
<evidence type="ECO:0000256" key="2">
    <source>
        <dbReference type="SAM" id="SignalP"/>
    </source>
</evidence>
<keyword evidence="2" id="KW-0732">Signal</keyword>
<organism evidence="3 4">
    <name type="scientific">Pseudomonas duriflava</name>
    <dbReference type="NCBI Taxonomy" id="459528"/>
    <lineage>
        <taxon>Bacteria</taxon>
        <taxon>Pseudomonadati</taxon>
        <taxon>Pseudomonadota</taxon>
        <taxon>Gammaproteobacteria</taxon>
        <taxon>Pseudomonadales</taxon>
        <taxon>Pseudomonadaceae</taxon>
        <taxon>Pseudomonas</taxon>
    </lineage>
</organism>
<gene>
    <name evidence="3" type="ORF">IQ22_01955</name>
</gene>
<dbReference type="EMBL" id="VLKY01000005">
    <property type="protein sequence ID" value="TWI55043.1"/>
    <property type="molecule type" value="Genomic_DNA"/>
</dbReference>
<evidence type="ECO:0000313" key="4">
    <source>
        <dbReference type="Proteomes" id="UP000316905"/>
    </source>
</evidence>
<comment type="caution">
    <text evidence="3">The sequence shown here is derived from an EMBL/GenBank/DDBJ whole genome shotgun (WGS) entry which is preliminary data.</text>
</comment>
<dbReference type="HAMAP" id="MF_00775">
    <property type="entry name" value="UPF0311"/>
    <property type="match status" value="1"/>
</dbReference>
<evidence type="ECO:0000256" key="1">
    <source>
        <dbReference type="HAMAP-Rule" id="MF_00775"/>
    </source>
</evidence>
<feature type="chain" id="PRO_5022048354" description="UPF0311 protein IQ22_01955" evidence="2">
    <location>
        <begin position="31"/>
        <end position="173"/>
    </location>
</feature>
<dbReference type="Pfam" id="PF11578">
    <property type="entry name" value="DUF3237"/>
    <property type="match status" value="1"/>
</dbReference>
<keyword evidence="4" id="KW-1185">Reference proteome</keyword>
<reference evidence="3 4" key="1">
    <citation type="journal article" date="2015" name="Stand. Genomic Sci.">
        <title>Genomic Encyclopedia of Bacterial and Archaeal Type Strains, Phase III: the genomes of soil and plant-associated and newly described type strains.</title>
        <authorList>
            <person name="Whitman W.B."/>
            <person name="Woyke T."/>
            <person name="Klenk H.P."/>
            <person name="Zhou Y."/>
            <person name="Lilburn T.G."/>
            <person name="Beck B.J."/>
            <person name="De Vos P."/>
            <person name="Vandamme P."/>
            <person name="Eisen J.A."/>
            <person name="Garrity G."/>
            <person name="Hugenholtz P."/>
            <person name="Kyrpides N.C."/>
        </authorList>
    </citation>
    <scope>NUCLEOTIDE SEQUENCE [LARGE SCALE GENOMIC DNA]</scope>
    <source>
        <strain evidence="3 4">CGMCC 1.6858</strain>
    </source>
</reference>
<dbReference type="RefSeq" id="WP_167654166.1">
    <property type="nucleotide sequence ID" value="NZ_VLKY01000005.1"/>
</dbReference>
<feature type="signal peptide" evidence="2">
    <location>
        <begin position="1"/>
        <end position="30"/>
    </location>
</feature>
<dbReference type="InterPro" id="IPR020915">
    <property type="entry name" value="UPF0311"/>
</dbReference>
<dbReference type="PANTHER" id="PTHR37315:SF1">
    <property type="entry name" value="UPF0311 PROTEIN BLR7842"/>
    <property type="match status" value="1"/>
</dbReference>
<accession>A0A562QEC2</accession>
<dbReference type="Proteomes" id="UP000316905">
    <property type="component" value="Unassembled WGS sequence"/>
</dbReference>
<dbReference type="PANTHER" id="PTHR37315">
    <property type="entry name" value="UPF0311 PROTEIN BLR7842"/>
    <property type="match status" value="1"/>
</dbReference>
<name>A0A562QEC2_9PSED</name>